<dbReference type="InterPro" id="IPR001138">
    <property type="entry name" value="Zn2Cys6_DnaBD"/>
</dbReference>
<reference evidence="4" key="1">
    <citation type="journal article" date="2020" name="Stud. Mycol.">
        <title>101 Dothideomycetes genomes: a test case for predicting lifestyles and emergence of pathogens.</title>
        <authorList>
            <person name="Haridas S."/>
            <person name="Albert R."/>
            <person name="Binder M."/>
            <person name="Bloem J."/>
            <person name="Labutti K."/>
            <person name="Salamov A."/>
            <person name="Andreopoulos B."/>
            <person name="Baker S."/>
            <person name="Barry K."/>
            <person name="Bills G."/>
            <person name="Bluhm B."/>
            <person name="Cannon C."/>
            <person name="Castanera R."/>
            <person name="Culley D."/>
            <person name="Daum C."/>
            <person name="Ezra D."/>
            <person name="Gonzalez J."/>
            <person name="Henrissat B."/>
            <person name="Kuo A."/>
            <person name="Liang C."/>
            <person name="Lipzen A."/>
            <person name="Lutzoni F."/>
            <person name="Magnuson J."/>
            <person name="Mondo S."/>
            <person name="Nolan M."/>
            <person name="Ohm R."/>
            <person name="Pangilinan J."/>
            <person name="Park H.-J."/>
            <person name="Ramirez L."/>
            <person name="Alfaro M."/>
            <person name="Sun H."/>
            <person name="Tritt A."/>
            <person name="Yoshinaga Y."/>
            <person name="Zwiers L.-H."/>
            <person name="Turgeon B."/>
            <person name="Goodwin S."/>
            <person name="Spatafora J."/>
            <person name="Crous P."/>
            <person name="Grigoriev I."/>
        </authorList>
    </citation>
    <scope>NUCLEOTIDE SEQUENCE</scope>
    <source>
        <strain evidence="4">CBS 207.26</strain>
    </source>
</reference>
<dbReference type="Proteomes" id="UP000800200">
    <property type="component" value="Unassembled WGS sequence"/>
</dbReference>
<organism evidence="4 5">
    <name type="scientific">Zopfia rhizophila CBS 207.26</name>
    <dbReference type="NCBI Taxonomy" id="1314779"/>
    <lineage>
        <taxon>Eukaryota</taxon>
        <taxon>Fungi</taxon>
        <taxon>Dikarya</taxon>
        <taxon>Ascomycota</taxon>
        <taxon>Pezizomycotina</taxon>
        <taxon>Dothideomycetes</taxon>
        <taxon>Dothideomycetes incertae sedis</taxon>
        <taxon>Zopfiaceae</taxon>
        <taxon>Zopfia</taxon>
    </lineage>
</organism>
<dbReference type="EMBL" id="ML994674">
    <property type="protein sequence ID" value="KAF2178518.1"/>
    <property type="molecule type" value="Genomic_DNA"/>
</dbReference>
<proteinExistence type="predicted"/>
<evidence type="ECO:0000313" key="4">
    <source>
        <dbReference type="EMBL" id="KAF2178518.1"/>
    </source>
</evidence>
<feature type="compositionally biased region" description="Acidic residues" evidence="2">
    <location>
        <begin position="361"/>
        <end position="397"/>
    </location>
</feature>
<feature type="compositionally biased region" description="Acidic residues" evidence="2">
    <location>
        <begin position="460"/>
        <end position="476"/>
    </location>
</feature>
<dbReference type="CDD" id="cd00067">
    <property type="entry name" value="GAL4"/>
    <property type="match status" value="1"/>
</dbReference>
<keyword evidence="5" id="KW-1185">Reference proteome</keyword>
<dbReference type="AlphaFoldDB" id="A0A6A6DJ98"/>
<name>A0A6A6DJ98_9PEZI</name>
<dbReference type="InterPro" id="IPR036864">
    <property type="entry name" value="Zn2-C6_fun-type_DNA-bd_sf"/>
</dbReference>
<protein>
    <recommendedName>
        <fullName evidence="3">Zn(2)-C6 fungal-type domain-containing protein</fullName>
    </recommendedName>
</protein>
<dbReference type="GO" id="GO:0008270">
    <property type="term" value="F:zinc ion binding"/>
    <property type="evidence" value="ECO:0007669"/>
    <property type="project" value="InterPro"/>
</dbReference>
<evidence type="ECO:0000259" key="3">
    <source>
        <dbReference type="SMART" id="SM00066"/>
    </source>
</evidence>
<dbReference type="OrthoDB" id="6365676at2759"/>
<feature type="region of interest" description="Disordered" evidence="2">
    <location>
        <begin position="275"/>
        <end position="483"/>
    </location>
</feature>
<feature type="compositionally biased region" description="Polar residues" evidence="2">
    <location>
        <begin position="291"/>
        <end position="300"/>
    </location>
</feature>
<evidence type="ECO:0000256" key="1">
    <source>
        <dbReference type="ARBA" id="ARBA00023242"/>
    </source>
</evidence>
<evidence type="ECO:0000313" key="5">
    <source>
        <dbReference type="Proteomes" id="UP000800200"/>
    </source>
</evidence>
<gene>
    <name evidence="4" type="ORF">K469DRAFT_695321</name>
</gene>
<dbReference type="GO" id="GO:0000981">
    <property type="term" value="F:DNA-binding transcription factor activity, RNA polymerase II-specific"/>
    <property type="evidence" value="ECO:0007669"/>
    <property type="project" value="InterPro"/>
</dbReference>
<accession>A0A6A6DJ98</accession>
<sequence length="483" mass="52336">MRLAVHIFPHGPKFALPVQPKQTFEQVWALIEDRYIKNYLTPAQAASFTIRKLQDGYDCDLDMRDTVGAIFDDVIDPEKRMIKVVQARIDREMSIPPGSALRPANAQKRGRLSPELHANKRRRTDGQDCPIPSLEQAPDRPLPSTGLDQIGDNEQRRQSRSGEPVVFVQASQSEHAELEPLPKAQSPRLGVRSVPSVPESEEVAPLSPLYAAKLLKILRGTGSQVSLTDSAKHRTKPSKACERCDHLKKRCINNGVNATCSACEAAVKECTYPVSATRAPGSTTGKERISDSTVPKTTPIMSEVPLPDNANSTKSSPADYRKPARFLTHSPTPENSSSEEESPPPSPSPAKAVPPKPAADGGEEDDSPASDGDSENSSESSDSDESRSEDEEIETEAADAAPSSPPSLPKQPQRRFVSQFPTLSQLLRASRAPSPTPAQSFVESAKDQGKKKAIKTIFDSSDESEEETSSDSEEEGNGARSVA</sequence>
<keyword evidence="1" id="KW-0539">Nucleus</keyword>
<feature type="compositionally biased region" description="Pro residues" evidence="2">
    <location>
        <begin position="343"/>
        <end position="357"/>
    </location>
</feature>
<evidence type="ECO:0000256" key="2">
    <source>
        <dbReference type="SAM" id="MobiDB-lite"/>
    </source>
</evidence>
<dbReference type="SMART" id="SM00066">
    <property type="entry name" value="GAL4"/>
    <property type="match status" value="1"/>
</dbReference>
<dbReference type="SUPFAM" id="SSF57701">
    <property type="entry name" value="Zn2/Cys6 DNA-binding domain"/>
    <property type="match status" value="1"/>
</dbReference>
<feature type="domain" description="Zn(2)-C6 fungal-type" evidence="3">
    <location>
        <begin position="235"/>
        <end position="281"/>
    </location>
</feature>
<feature type="region of interest" description="Disordered" evidence="2">
    <location>
        <begin position="94"/>
        <end position="203"/>
    </location>
</feature>